<dbReference type="InterPro" id="IPR036388">
    <property type="entry name" value="WH-like_DNA-bd_sf"/>
</dbReference>
<sequence>MDIQNFLSEHNIRPTTLRVQIVKALNESQIPLSYDEILQSLKANKTTIYRTMELLEEQGLIVRTENNHKSYYEFADGAKAYFICDVCHKITNIEVPILPQAKIVKSAVIKGICEECDHS</sequence>
<gene>
    <name evidence="1" type="ORF">KDD93_08010</name>
</gene>
<accession>A0ABS5HKC7</accession>
<dbReference type="SUPFAM" id="SSF46785">
    <property type="entry name" value="Winged helix' DNA-binding domain"/>
    <property type="match status" value="1"/>
</dbReference>
<protein>
    <submittedName>
        <fullName evidence="1">Transcriptional repressor</fullName>
    </submittedName>
</protein>
<evidence type="ECO:0000313" key="1">
    <source>
        <dbReference type="EMBL" id="MBR8464506.1"/>
    </source>
</evidence>
<dbReference type="Proteomes" id="UP000682951">
    <property type="component" value="Unassembled WGS sequence"/>
</dbReference>
<keyword evidence="2" id="KW-1185">Reference proteome</keyword>
<dbReference type="RefSeq" id="WP_212139637.1">
    <property type="nucleotide sequence ID" value="NZ_JAGSSW010000008.1"/>
</dbReference>
<dbReference type="Gene3D" id="1.10.10.10">
    <property type="entry name" value="Winged helix-like DNA-binding domain superfamily/Winged helix DNA-binding domain"/>
    <property type="match status" value="1"/>
</dbReference>
<dbReference type="InterPro" id="IPR002481">
    <property type="entry name" value="FUR"/>
</dbReference>
<evidence type="ECO:0000313" key="2">
    <source>
        <dbReference type="Proteomes" id="UP000682951"/>
    </source>
</evidence>
<reference evidence="1 2" key="1">
    <citation type="submission" date="2021-04" db="EMBL/GenBank/DDBJ databases">
        <title>Molecular and phenotypic characterization and identification of bacterial isolates recovered from the Anatolian ground squirrels (Spermophilus xanthoprymnus) and which have the potential to form a new species in the Campylobacter genus.</title>
        <authorList>
            <person name="Aydin F."/>
            <person name="Abay S."/>
            <person name="Kayman T."/>
            <person name="Karakaya E."/>
            <person name="Mustak H.K."/>
            <person name="Mustak I.B."/>
            <person name="Bilgin N."/>
            <person name="Duzler A."/>
            <person name="Sahin O."/>
            <person name="Guran O."/>
            <person name="Saticioglu I.B."/>
        </authorList>
    </citation>
    <scope>NUCLEOTIDE SEQUENCE [LARGE SCALE GENOMIC DNA]</scope>
    <source>
        <strain evidence="2">faydin-G24</strain>
    </source>
</reference>
<organism evidence="1 2">
    <name type="scientific">Campylobacter anatolicus</name>
    <dbReference type="NCBI Taxonomy" id="2829105"/>
    <lineage>
        <taxon>Bacteria</taxon>
        <taxon>Pseudomonadati</taxon>
        <taxon>Campylobacterota</taxon>
        <taxon>Epsilonproteobacteria</taxon>
        <taxon>Campylobacterales</taxon>
        <taxon>Campylobacteraceae</taxon>
        <taxon>Campylobacter</taxon>
    </lineage>
</organism>
<proteinExistence type="predicted"/>
<dbReference type="PANTHER" id="PTHR33202:SF7">
    <property type="entry name" value="FERRIC UPTAKE REGULATION PROTEIN"/>
    <property type="match status" value="1"/>
</dbReference>
<dbReference type="InterPro" id="IPR036390">
    <property type="entry name" value="WH_DNA-bd_sf"/>
</dbReference>
<dbReference type="Pfam" id="PF01475">
    <property type="entry name" value="FUR"/>
    <property type="match status" value="1"/>
</dbReference>
<dbReference type="EMBL" id="JAGSSW010000008">
    <property type="protein sequence ID" value="MBR8464506.1"/>
    <property type="molecule type" value="Genomic_DNA"/>
</dbReference>
<comment type="caution">
    <text evidence="1">The sequence shown here is derived from an EMBL/GenBank/DDBJ whole genome shotgun (WGS) entry which is preliminary data.</text>
</comment>
<dbReference type="PANTHER" id="PTHR33202">
    <property type="entry name" value="ZINC UPTAKE REGULATION PROTEIN"/>
    <property type="match status" value="1"/>
</dbReference>
<name>A0ABS5HKC7_9BACT</name>